<comment type="caution">
    <text evidence="1">The sequence shown here is derived from an EMBL/GenBank/DDBJ whole genome shotgun (WGS) entry which is preliminary data.</text>
</comment>
<dbReference type="OrthoDB" id="5296287at2759"/>
<reference evidence="1 2" key="1">
    <citation type="submission" date="2020-04" db="EMBL/GenBank/DDBJ databases">
        <authorList>
            <person name="Wallbank WR R."/>
            <person name="Pardo Diaz C."/>
            <person name="Kozak K."/>
            <person name="Martin S."/>
            <person name="Jiggins C."/>
            <person name="Moest M."/>
            <person name="Warren A I."/>
            <person name="Byers J.R.P. K."/>
            <person name="Montejo-Kovacevich G."/>
            <person name="Yen C E."/>
        </authorList>
    </citation>
    <scope>NUCLEOTIDE SEQUENCE [LARGE SCALE GENOMIC DNA]</scope>
</reference>
<sequence>MYYVISYYSVDPVRTAAPPHSAPATVARSLCSIWWCCNAPAAATSAPACGLRTDSLLPVQASMVDESQLKHIIPP</sequence>
<accession>A0A8S0Z3W5</accession>
<dbReference type="Proteomes" id="UP000494256">
    <property type="component" value="Unassembled WGS sequence"/>
</dbReference>
<evidence type="ECO:0000313" key="1">
    <source>
        <dbReference type="EMBL" id="CAB3227430.1"/>
    </source>
</evidence>
<evidence type="ECO:0000313" key="2">
    <source>
        <dbReference type="Proteomes" id="UP000494256"/>
    </source>
</evidence>
<gene>
    <name evidence="1" type="ORF">APLA_LOCUS3025</name>
</gene>
<proteinExistence type="predicted"/>
<protein>
    <submittedName>
        <fullName evidence="1">Uncharacterized protein</fullName>
    </submittedName>
</protein>
<organism evidence="1 2">
    <name type="scientific">Arctia plantaginis</name>
    <name type="common">Wood tiger moth</name>
    <name type="synonym">Phalaena plantaginis</name>
    <dbReference type="NCBI Taxonomy" id="874455"/>
    <lineage>
        <taxon>Eukaryota</taxon>
        <taxon>Metazoa</taxon>
        <taxon>Ecdysozoa</taxon>
        <taxon>Arthropoda</taxon>
        <taxon>Hexapoda</taxon>
        <taxon>Insecta</taxon>
        <taxon>Pterygota</taxon>
        <taxon>Neoptera</taxon>
        <taxon>Endopterygota</taxon>
        <taxon>Lepidoptera</taxon>
        <taxon>Glossata</taxon>
        <taxon>Ditrysia</taxon>
        <taxon>Noctuoidea</taxon>
        <taxon>Erebidae</taxon>
        <taxon>Arctiinae</taxon>
        <taxon>Arctia</taxon>
    </lineage>
</organism>
<dbReference type="AlphaFoldDB" id="A0A8S0Z3W5"/>
<dbReference type="EMBL" id="CADEBD010000277">
    <property type="protein sequence ID" value="CAB3227430.1"/>
    <property type="molecule type" value="Genomic_DNA"/>
</dbReference>
<name>A0A8S0Z3W5_ARCPL</name>